<dbReference type="HOGENOM" id="CLU_3365395_0_0_5"/>
<accession>F9Y7T7</accession>
<proteinExistence type="predicted"/>
<evidence type="ECO:0000313" key="2">
    <source>
        <dbReference type="Proteomes" id="UP000000692"/>
    </source>
</evidence>
<evidence type="ECO:0000313" key="1">
    <source>
        <dbReference type="EMBL" id="AEM39903.1"/>
    </source>
</evidence>
<dbReference type="EMBL" id="CP002018">
    <property type="protein sequence ID" value="AEM39903.1"/>
    <property type="molecule type" value="Genomic_DNA"/>
</dbReference>
<name>F9Y7T7_KETVW</name>
<dbReference type="AlphaFoldDB" id="F9Y7T7"/>
<organism evidence="1 2">
    <name type="scientific">Ketogulonicigenium vulgare (strain WSH-001)</name>
    <dbReference type="NCBI Taxonomy" id="759362"/>
    <lineage>
        <taxon>Bacteria</taxon>
        <taxon>Pseudomonadati</taxon>
        <taxon>Pseudomonadota</taxon>
        <taxon>Alphaproteobacteria</taxon>
        <taxon>Rhodobacterales</taxon>
        <taxon>Roseobacteraceae</taxon>
        <taxon>Ketogulonicigenium</taxon>
    </lineage>
</organism>
<reference evidence="1 2" key="1">
    <citation type="journal article" date="2011" name="J. Bacteriol.">
        <title>Complete genome sequence of the industrial strain Ketogulonicigenium vulgare WSH-001.</title>
        <authorList>
            <person name="Liu L."/>
            <person name="Li Y."/>
            <person name="Zhang J."/>
            <person name="Zhou Z."/>
            <person name="Liu J."/>
            <person name="Li X."/>
            <person name="Zhou J."/>
            <person name="Du G."/>
            <person name="Wang L."/>
            <person name="Chen J."/>
        </authorList>
    </citation>
    <scope>NUCLEOTIDE SEQUENCE [LARGE SCALE GENOMIC DNA]</scope>
    <source>
        <strain evidence="1 2">WSH-001</strain>
    </source>
</reference>
<dbReference type="Proteomes" id="UP000000692">
    <property type="component" value="Chromosome"/>
</dbReference>
<gene>
    <name evidence="1" type="ordered locus">KVU_0064</name>
</gene>
<keyword evidence="2" id="KW-1185">Reference proteome</keyword>
<protein>
    <submittedName>
        <fullName evidence="1">Uncharacterized protein</fullName>
    </submittedName>
</protein>
<sequence length="35" mass="3927">MSLLAARLKESLKKMQLDKRAALFHAVGGKLLHHN</sequence>
<dbReference type="KEGG" id="kvl:KVU_0064"/>